<proteinExistence type="inferred from homology"/>
<dbReference type="GO" id="GO:0005886">
    <property type="term" value="C:plasma membrane"/>
    <property type="evidence" value="ECO:0007669"/>
    <property type="project" value="UniProtKB-SubCell"/>
</dbReference>
<keyword evidence="11" id="KW-1185">Reference proteome</keyword>
<keyword evidence="3 8" id="KW-0812">Transmembrane</keyword>
<accession>A0A928VHE6</accession>
<keyword evidence="2 8" id="KW-0813">Transport</keyword>
<dbReference type="HAMAP" id="MF_01308">
    <property type="entry name" value="CemA_PxcA"/>
    <property type="match status" value="1"/>
</dbReference>
<dbReference type="InterPro" id="IPR004282">
    <property type="entry name" value="CemA"/>
</dbReference>
<keyword evidence="4 8" id="KW-0375">Hydrogen ion transport</keyword>
<comment type="similarity">
    <text evidence="8">Belongs to the CemA family.</text>
</comment>
<feature type="transmembrane region" description="Helical" evidence="8">
    <location>
        <begin position="247"/>
        <end position="268"/>
    </location>
</feature>
<evidence type="ECO:0000256" key="2">
    <source>
        <dbReference type="ARBA" id="ARBA00022448"/>
    </source>
</evidence>
<evidence type="ECO:0000313" key="10">
    <source>
        <dbReference type="EMBL" id="MBE9028380.1"/>
    </source>
</evidence>
<keyword evidence="6 8" id="KW-0406">Ion transport</keyword>
<dbReference type="PANTHER" id="PTHR33650:SF2">
    <property type="entry name" value="CHLOROPLAST ENVELOPE MEMBRANE PROTEIN"/>
    <property type="match status" value="1"/>
</dbReference>
<reference evidence="10" key="1">
    <citation type="submission" date="2020-10" db="EMBL/GenBank/DDBJ databases">
        <authorList>
            <person name="Castelo-Branco R."/>
            <person name="Eusebio N."/>
            <person name="Adriana R."/>
            <person name="Vieira A."/>
            <person name="Brugerolle De Fraissinette N."/>
            <person name="Rezende De Castro R."/>
            <person name="Schneider M.P."/>
            <person name="Vasconcelos V."/>
            <person name="Leao P.N."/>
        </authorList>
    </citation>
    <scope>NUCLEOTIDE SEQUENCE</scope>
    <source>
        <strain evidence="10">LEGE 11480</strain>
    </source>
</reference>
<evidence type="ECO:0000256" key="6">
    <source>
        <dbReference type="ARBA" id="ARBA00023065"/>
    </source>
</evidence>
<evidence type="ECO:0000256" key="8">
    <source>
        <dbReference type="HAMAP-Rule" id="MF_01308"/>
    </source>
</evidence>
<name>A0A928VHE6_9CYAN</name>
<evidence type="ECO:0000256" key="5">
    <source>
        <dbReference type="ARBA" id="ARBA00022989"/>
    </source>
</evidence>
<feature type="transmembrane region" description="Helical" evidence="8">
    <location>
        <begin position="358"/>
        <end position="375"/>
    </location>
</feature>
<feature type="transmembrane region" description="Helical" evidence="8">
    <location>
        <begin position="436"/>
        <end position="457"/>
    </location>
</feature>
<dbReference type="Pfam" id="PF03040">
    <property type="entry name" value="CemA"/>
    <property type="match status" value="1"/>
</dbReference>
<evidence type="ECO:0000256" key="7">
    <source>
        <dbReference type="ARBA" id="ARBA00023136"/>
    </source>
</evidence>
<evidence type="ECO:0000256" key="4">
    <source>
        <dbReference type="ARBA" id="ARBA00022781"/>
    </source>
</evidence>
<keyword evidence="7 8" id="KW-0472">Membrane</keyword>
<feature type="transmembrane region" description="Helical" evidence="8">
    <location>
        <begin position="396"/>
        <end position="416"/>
    </location>
</feature>
<sequence length="477" mass="54495">MGIFSRLRNFIQRSERWYLTTPDRALDEAYDAALAIRAIEEQHFKGQKIEVRAGGYSASSVAYFETELRKNLKLMRVRLTEFRTSRTTIDITNPTASLYQNLELDESSYTSVNGRYVPPAADRMAITLEKLKYIDDVRLRYEPQRVRPPKTALVPLDPPPSNELAKPRLPRQSDLPMRDLVERQAQIAAQAPGKKTSDLESITDKTGVLPRSILSTIGRLKRDLDPSSAEEAAQTQRLNYAKTFISVRFLLLLISLTLLAQLSTRYLLLSDQLTPGRLISAQFGPAQSGKLFINEELEERAFQDMTRYEERLRFRNLLNESLGKETLSKEMVEEQVKRHVSELAVNFSTQSSDAVKNWIADLMGLIVFCVILLNSRREIEILKSFIDELVYGLSDSAKAFIIILLTDIFVGFHSPHGWEVLLEAVSNHLGLPASRNFIFLFIATFPVILDTIFKYWIFRYLNRVSPSAVATYKEMNE</sequence>
<keyword evidence="8" id="KW-0997">Cell inner membrane</keyword>
<dbReference type="Proteomes" id="UP000625316">
    <property type="component" value="Unassembled WGS sequence"/>
</dbReference>
<keyword evidence="8" id="KW-1003">Cell membrane</keyword>
<gene>
    <name evidence="8" type="primary">pxcA</name>
    <name evidence="10" type="ORF">IQ266_01255</name>
</gene>
<comment type="subcellular location">
    <subcellularLocation>
        <location evidence="8">Cell inner membrane</location>
        <topology evidence="8">Multi-pass membrane protein</topology>
    </subcellularLocation>
    <subcellularLocation>
        <location evidence="1">Membrane</location>
        <topology evidence="1">Multi-pass membrane protein</topology>
    </subcellularLocation>
</comment>
<dbReference type="EMBL" id="JADEXQ010000003">
    <property type="protein sequence ID" value="MBE9028380.1"/>
    <property type="molecule type" value="Genomic_DNA"/>
</dbReference>
<feature type="region of interest" description="Disordered" evidence="9">
    <location>
        <begin position="149"/>
        <end position="169"/>
    </location>
</feature>
<evidence type="ECO:0000313" key="11">
    <source>
        <dbReference type="Proteomes" id="UP000625316"/>
    </source>
</evidence>
<evidence type="ECO:0000256" key="3">
    <source>
        <dbReference type="ARBA" id="ARBA00022692"/>
    </source>
</evidence>
<evidence type="ECO:0000256" key="1">
    <source>
        <dbReference type="ARBA" id="ARBA00004141"/>
    </source>
</evidence>
<dbReference type="PANTHER" id="PTHR33650">
    <property type="entry name" value="CHLOROPLAST ENVELOPE MEMBRANE PROTEIN-RELATED"/>
    <property type="match status" value="1"/>
</dbReference>
<dbReference type="AlphaFoldDB" id="A0A928VHE6"/>
<organism evidence="10 11">
    <name type="scientific">Romeriopsis navalis LEGE 11480</name>
    <dbReference type="NCBI Taxonomy" id="2777977"/>
    <lineage>
        <taxon>Bacteria</taxon>
        <taxon>Bacillati</taxon>
        <taxon>Cyanobacteriota</taxon>
        <taxon>Cyanophyceae</taxon>
        <taxon>Leptolyngbyales</taxon>
        <taxon>Leptolyngbyaceae</taxon>
        <taxon>Romeriopsis</taxon>
        <taxon>Romeriopsis navalis</taxon>
    </lineage>
</organism>
<dbReference type="GO" id="GO:0015078">
    <property type="term" value="F:proton transmembrane transporter activity"/>
    <property type="evidence" value="ECO:0007669"/>
    <property type="project" value="UniProtKB-UniRule"/>
</dbReference>
<evidence type="ECO:0000256" key="9">
    <source>
        <dbReference type="SAM" id="MobiDB-lite"/>
    </source>
</evidence>
<dbReference type="RefSeq" id="WP_264323202.1">
    <property type="nucleotide sequence ID" value="NZ_JADEXQ010000003.1"/>
</dbReference>
<comment type="caution">
    <text evidence="10">The sequence shown here is derived from an EMBL/GenBank/DDBJ whole genome shotgun (WGS) entry which is preliminary data.</text>
</comment>
<keyword evidence="5 8" id="KW-1133">Transmembrane helix</keyword>
<protein>
    <recommendedName>
        <fullName evidence="8">Proton extrusion protein PxcA</fullName>
    </recommendedName>
</protein>
<comment type="function">
    <text evidence="8">Required for H(+) efflux immediately after light irradiation to form a rapid H(+) concentration gradient across the thylakoid membranes. Together with PxcL, contributes to transient H(+) uptake following dark to light transition.</text>
</comment>